<dbReference type="Pfam" id="PF16188">
    <property type="entry name" value="Peptidase_M24_C"/>
    <property type="match status" value="1"/>
</dbReference>
<dbReference type="PANTHER" id="PTHR43763">
    <property type="entry name" value="XAA-PRO AMINOPEPTIDASE 1"/>
    <property type="match status" value="1"/>
</dbReference>
<dbReference type="STRING" id="765915.A0A1Y2I2R6"/>
<evidence type="ECO:0000256" key="2">
    <source>
        <dbReference type="ARBA" id="ARBA00008766"/>
    </source>
</evidence>
<dbReference type="InterPro" id="IPR033740">
    <property type="entry name" value="Pept_M24B"/>
</dbReference>
<feature type="domain" description="Creatinase N-terminal" evidence="7">
    <location>
        <begin position="8"/>
        <end position="145"/>
    </location>
</feature>
<evidence type="ECO:0000256" key="3">
    <source>
        <dbReference type="ARBA" id="ARBA00022723"/>
    </source>
</evidence>
<dbReference type="Gene3D" id="3.40.350.10">
    <property type="entry name" value="Creatinase/prolidase N-terminal domain"/>
    <property type="match status" value="2"/>
</dbReference>
<evidence type="ECO:0000313" key="9">
    <source>
        <dbReference type="EMBL" id="ORZ41168.1"/>
    </source>
</evidence>
<dbReference type="InterPro" id="IPR000994">
    <property type="entry name" value="Pept_M24"/>
</dbReference>
<dbReference type="Proteomes" id="UP000193411">
    <property type="component" value="Unassembled WGS sequence"/>
</dbReference>
<evidence type="ECO:0000256" key="1">
    <source>
        <dbReference type="ARBA" id="ARBA00001936"/>
    </source>
</evidence>
<evidence type="ECO:0000256" key="5">
    <source>
        <dbReference type="ARBA" id="ARBA00023211"/>
    </source>
</evidence>
<dbReference type="SUPFAM" id="SSF55920">
    <property type="entry name" value="Creatinase/aminopeptidase"/>
    <property type="match status" value="1"/>
</dbReference>
<dbReference type="InterPro" id="IPR050422">
    <property type="entry name" value="X-Pro_aminopeptidase_P"/>
</dbReference>
<protein>
    <submittedName>
        <fullName evidence="9">Peptidase M24, structural domain-containing protein</fullName>
    </submittedName>
</protein>
<dbReference type="InterPro" id="IPR000587">
    <property type="entry name" value="Creatinase_N"/>
</dbReference>
<accession>A0A1Y2I2R6</accession>
<feature type="domain" description="Peptidase M24 C-terminal" evidence="8">
    <location>
        <begin position="573"/>
        <end position="635"/>
    </location>
</feature>
<keyword evidence="3" id="KW-0479">Metal-binding</keyword>
<evidence type="ECO:0000313" key="10">
    <source>
        <dbReference type="Proteomes" id="UP000193411"/>
    </source>
</evidence>
<comment type="caution">
    <text evidence="9">The sequence shown here is derived from an EMBL/GenBank/DDBJ whole genome shotgun (WGS) entry which is preliminary data.</text>
</comment>
<dbReference type="InterPro" id="IPR032416">
    <property type="entry name" value="Peptidase_M24_C"/>
</dbReference>
<dbReference type="FunFam" id="3.40.350.10:FF:000003">
    <property type="entry name" value="Xaa-pro aminopeptidase P"/>
    <property type="match status" value="1"/>
</dbReference>
<dbReference type="GO" id="GO:0005737">
    <property type="term" value="C:cytoplasm"/>
    <property type="evidence" value="ECO:0007669"/>
    <property type="project" value="UniProtKB-ARBA"/>
</dbReference>
<evidence type="ECO:0000259" key="8">
    <source>
        <dbReference type="Pfam" id="PF16188"/>
    </source>
</evidence>
<dbReference type="PANTHER" id="PTHR43763:SF6">
    <property type="entry name" value="XAA-PRO AMINOPEPTIDASE 1"/>
    <property type="match status" value="1"/>
</dbReference>
<dbReference type="OrthoDB" id="9995434at2759"/>
<organism evidence="9 10">
    <name type="scientific">Catenaria anguillulae PL171</name>
    <dbReference type="NCBI Taxonomy" id="765915"/>
    <lineage>
        <taxon>Eukaryota</taxon>
        <taxon>Fungi</taxon>
        <taxon>Fungi incertae sedis</taxon>
        <taxon>Blastocladiomycota</taxon>
        <taxon>Blastocladiomycetes</taxon>
        <taxon>Blastocladiales</taxon>
        <taxon>Catenariaceae</taxon>
        <taxon>Catenaria</taxon>
    </lineage>
</organism>
<evidence type="ECO:0000259" key="6">
    <source>
        <dbReference type="Pfam" id="PF00557"/>
    </source>
</evidence>
<evidence type="ECO:0000259" key="7">
    <source>
        <dbReference type="Pfam" id="PF01321"/>
    </source>
</evidence>
<dbReference type="FunFam" id="3.90.230.10:FF:000007">
    <property type="entry name" value="Xaa-Pro aminopeptidase P"/>
    <property type="match status" value="1"/>
</dbReference>
<dbReference type="SUPFAM" id="SSF53092">
    <property type="entry name" value="Creatinase/prolidase N-terminal domain"/>
    <property type="match status" value="1"/>
</dbReference>
<dbReference type="Pfam" id="PF01321">
    <property type="entry name" value="Creatinase_N"/>
    <property type="match status" value="1"/>
</dbReference>
<keyword evidence="4" id="KW-0378">Hydrolase</keyword>
<comment type="similarity">
    <text evidence="2">Belongs to the peptidase M24B family.</text>
</comment>
<keyword evidence="5" id="KW-0464">Manganese</keyword>
<sequence>MPTDTSARLAALRALMKEHNLDAYIVPSEDAHQSEYIADCDGRRAFISGFTGSAGLAVVTATQAALWTDGRYFLQAGQQLDANWTLQKFGLPDTPTKEAWIVSQFAEAKIEGGRVGLDPLVIAVKPGDTLRSALSAKGHHMVPVATNLVDKVWGADRPAKPCNPLTILDTKYSGQCFTEKLDMVRAELAKPIKDGDKDVNAHALVLTALDDIAWLFNLRGSDIAFNPVFFAYALVSATEAVLWIDQAKITPAILAHLAKGAVAVRPYESVVADLTETHLAKLTADADAVAAGRKFIVDARCNLALVEALGGKTSVHVITRNPVQPAKAIKNKVEIDGFKHCHLYDAAALVSYFAWLEDELVNKGRTDIDEVDGATQLEKFRRQQPDLVGLSFPTISGSGPNGAVIHYSPEKPSARLIDPNAVYLCDSGAQFLTGTTDVTRTVHLGGKPTQFEKLANTRVLQGHIGLARAVFPKGTSGFVVDAFARAPLWSSGLDYRHGTGHGVGHYLNVHEGPHSISPRPGSLDVALQPGMIVTNEPGYYHDATEDQPAFGIRIENILVVVEKQLDNNFGGVGYLGFENVTMAPIDKALIDVSLLSPAEIEYLDSYHQECWDKVSPLLEEGSLAWNYLKRACAPLKA</sequence>
<dbReference type="EMBL" id="MCFL01000001">
    <property type="protein sequence ID" value="ORZ41168.1"/>
    <property type="molecule type" value="Genomic_DNA"/>
</dbReference>
<dbReference type="GO" id="GO:0046872">
    <property type="term" value="F:metal ion binding"/>
    <property type="evidence" value="ECO:0007669"/>
    <property type="project" value="UniProtKB-KW"/>
</dbReference>
<dbReference type="CDD" id="cd01085">
    <property type="entry name" value="APP"/>
    <property type="match status" value="1"/>
</dbReference>
<keyword evidence="10" id="KW-1185">Reference proteome</keyword>
<name>A0A1Y2I2R6_9FUNG</name>
<dbReference type="GO" id="GO:0070006">
    <property type="term" value="F:metalloaminopeptidase activity"/>
    <property type="evidence" value="ECO:0007669"/>
    <property type="project" value="InterPro"/>
</dbReference>
<dbReference type="AlphaFoldDB" id="A0A1Y2I2R6"/>
<gene>
    <name evidence="9" type="ORF">BCR44DRAFT_116882</name>
</gene>
<dbReference type="InterPro" id="IPR029149">
    <property type="entry name" value="Creatin/AminoP/Spt16_N"/>
</dbReference>
<dbReference type="Gene3D" id="3.90.230.10">
    <property type="entry name" value="Creatinase/methionine aminopeptidase superfamily"/>
    <property type="match status" value="1"/>
</dbReference>
<reference evidence="9 10" key="1">
    <citation type="submission" date="2016-07" db="EMBL/GenBank/DDBJ databases">
        <title>Pervasive Adenine N6-methylation of Active Genes in Fungi.</title>
        <authorList>
            <consortium name="DOE Joint Genome Institute"/>
            <person name="Mondo S.J."/>
            <person name="Dannebaum R.O."/>
            <person name="Kuo R.C."/>
            <person name="Labutti K."/>
            <person name="Haridas S."/>
            <person name="Kuo A."/>
            <person name="Salamov A."/>
            <person name="Ahrendt S.R."/>
            <person name="Lipzen A."/>
            <person name="Sullivan W."/>
            <person name="Andreopoulos W.B."/>
            <person name="Clum A."/>
            <person name="Lindquist E."/>
            <person name="Daum C."/>
            <person name="Ramamoorthy G.K."/>
            <person name="Gryganskyi A."/>
            <person name="Culley D."/>
            <person name="Magnuson J.K."/>
            <person name="James T.Y."/>
            <person name="O'Malley M.A."/>
            <person name="Stajich J.E."/>
            <person name="Spatafora J.W."/>
            <person name="Visel A."/>
            <person name="Grigoriev I.V."/>
        </authorList>
    </citation>
    <scope>NUCLEOTIDE SEQUENCE [LARGE SCALE GENOMIC DNA]</scope>
    <source>
        <strain evidence="9 10">PL171</strain>
    </source>
</reference>
<dbReference type="InterPro" id="IPR036005">
    <property type="entry name" value="Creatinase/aminopeptidase-like"/>
</dbReference>
<proteinExistence type="inferred from homology"/>
<evidence type="ECO:0000256" key="4">
    <source>
        <dbReference type="ARBA" id="ARBA00022801"/>
    </source>
</evidence>
<dbReference type="Pfam" id="PF16189">
    <property type="entry name" value="Creatinase_N_2"/>
    <property type="match status" value="1"/>
</dbReference>
<comment type="cofactor">
    <cofactor evidence="1">
        <name>Mn(2+)</name>
        <dbReference type="ChEBI" id="CHEBI:29035"/>
    </cofactor>
</comment>
<dbReference type="Pfam" id="PF00557">
    <property type="entry name" value="Peptidase_M24"/>
    <property type="match status" value="1"/>
</dbReference>
<feature type="domain" description="Peptidase M24" evidence="6">
    <location>
        <begin position="339"/>
        <end position="561"/>
    </location>
</feature>